<name>A0A512D727_9CELL</name>
<dbReference type="OrthoDB" id="4954985at2"/>
<proteinExistence type="predicted"/>
<sequence length="79" mass="8529">MELPLSWSLVLVLAGLWNLLIWPRFLGRILKDPRSRDAGGRPTRFLRVHAVLIGVSMLLALAVGTLGVIGLALAVDTAT</sequence>
<dbReference type="Pfam" id="PF26606">
    <property type="entry name" value="SCO4848"/>
    <property type="match status" value="1"/>
</dbReference>
<dbReference type="NCBIfam" id="NF046117">
    <property type="entry name" value="SCO4848_fam"/>
    <property type="match status" value="1"/>
</dbReference>
<dbReference type="EMBL" id="BJYY01000001">
    <property type="protein sequence ID" value="GEO32284.1"/>
    <property type="molecule type" value="Genomic_DNA"/>
</dbReference>
<keyword evidence="1" id="KW-1133">Transmembrane helix</keyword>
<keyword evidence="1" id="KW-0472">Membrane</keyword>
<protein>
    <recommendedName>
        <fullName evidence="4">Integral membrane protein</fullName>
    </recommendedName>
</protein>
<dbReference type="InterPro" id="IPR058061">
    <property type="entry name" value="SCO4848-like"/>
</dbReference>
<evidence type="ECO:0008006" key="4">
    <source>
        <dbReference type="Google" id="ProtNLM"/>
    </source>
</evidence>
<feature type="transmembrane region" description="Helical" evidence="1">
    <location>
        <begin position="48"/>
        <end position="75"/>
    </location>
</feature>
<feature type="transmembrane region" description="Helical" evidence="1">
    <location>
        <begin position="6"/>
        <end position="27"/>
    </location>
</feature>
<dbReference type="Proteomes" id="UP000321181">
    <property type="component" value="Unassembled WGS sequence"/>
</dbReference>
<reference evidence="2 3" key="1">
    <citation type="submission" date="2019-07" db="EMBL/GenBank/DDBJ databases">
        <title>Whole genome shotgun sequence of Cellulomonas aerilata NBRC 106308.</title>
        <authorList>
            <person name="Hosoyama A."/>
            <person name="Uohara A."/>
            <person name="Ohji S."/>
            <person name="Ichikawa N."/>
        </authorList>
    </citation>
    <scope>NUCLEOTIDE SEQUENCE [LARGE SCALE GENOMIC DNA]</scope>
    <source>
        <strain evidence="2 3">NBRC 106308</strain>
    </source>
</reference>
<gene>
    <name evidence="2" type="ORF">CAE01nite_00090</name>
</gene>
<accession>A0A512D727</accession>
<evidence type="ECO:0000256" key="1">
    <source>
        <dbReference type="SAM" id="Phobius"/>
    </source>
</evidence>
<organism evidence="2 3">
    <name type="scientific">Cellulomonas aerilata</name>
    <dbReference type="NCBI Taxonomy" id="515326"/>
    <lineage>
        <taxon>Bacteria</taxon>
        <taxon>Bacillati</taxon>
        <taxon>Actinomycetota</taxon>
        <taxon>Actinomycetes</taxon>
        <taxon>Micrococcales</taxon>
        <taxon>Cellulomonadaceae</taxon>
        <taxon>Cellulomonas</taxon>
    </lineage>
</organism>
<comment type="caution">
    <text evidence="2">The sequence shown here is derived from an EMBL/GenBank/DDBJ whole genome shotgun (WGS) entry which is preliminary data.</text>
</comment>
<dbReference type="RefSeq" id="WP_146898335.1">
    <property type="nucleotide sequence ID" value="NZ_BAAARM010000001.1"/>
</dbReference>
<evidence type="ECO:0000313" key="2">
    <source>
        <dbReference type="EMBL" id="GEO32284.1"/>
    </source>
</evidence>
<dbReference type="AlphaFoldDB" id="A0A512D727"/>
<keyword evidence="3" id="KW-1185">Reference proteome</keyword>
<evidence type="ECO:0000313" key="3">
    <source>
        <dbReference type="Proteomes" id="UP000321181"/>
    </source>
</evidence>
<keyword evidence="1" id="KW-0812">Transmembrane</keyword>